<dbReference type="EMBL" id="AP025017">
    <property type="protein sequence ID" value="BDA64413.1"/>
    <property type="molecule type" value="Genomic_DNA"/>
</dbReference>
<name>A0ABN6K7U4_9ACTO</name>
<evidence type="ECO:0000313" key="3">
    <source>
        <dbReference type="EMBL" id="BDA64413.1"/>
    </source>
</evidence>
<sequence>MSTSAPGHHWQAASAHAGAGRGPQAVGMVGGVAVDLSSDRLPADFVFPGTEEVNPFTVFSGPGYQAPQPRTDPAATGALVFALLSFIPCAGLLAAVLGWWSLRRLRRSWTTGQALAWLGVVVGTATTVFWLWFAWMTVASL</sequence>
<keyword evidence="1" id="KW-1133">Transmembrane helix</keyword>
<protein>
    <recommendedName>
        <fullName evidence="2">DUF4190 domain-containing protein</fullName>
    </recommendedName>
</protein>
<feature type="transmembrane region" description="Helical" evidence="1">
    <location>
        <begin position="114"/>
        <end position="135"/>
    </location>
</feature>
<keyword evidence="1" id="KW-0812">Transmembrane</keyword>
<dbReference type="RefSeq" id="WP_223912521.1">
    <property type="nucleotide sequence ID" value="NZ_AP025017.1"/>
</dbReference>
<keyword evidence="4" id="KW-1185">Reference proteome</keyword>
<evidence type="ECO:0000259" key="2">
    <source>
        <dbReference type="Pfam" id="PF13828"/>
    </source>
</evidence>
<reference evidence="3 4" key="1">
    <citation type="submission" date="2021-08" db="EMBL/GenBank/DDBJ databases">
        <title>Whole genome sequence of novel Actinomyces species strain MAS-1.</title>
        <authorList>
            <person name="Saito M."/>
            <person name="Kuwahara N."/>
            <person name="Takizawa T."/>
            <person name="Gotouda H."/>
            <person name="Ochiai T."/>
        </authorList>
    </citation>
    <scope>NUCLEOTIDE SEQUENCE [LARGE SCALE GENOMIC DNA]</scope>
    <source>
        <strain evidence="3 4">MAS-1</strain>
    </source>
</reference>
<dbReference type="Proteomes" id="UP000824496">
    <property type="component" value="Chromosome"/>
</dbReference>
<proteinExistence type="predicted"/>
<evidence type="ECO:0000313" key="4">
    <source>
        <dbReference type="Proteomes" id="UP000824496"/>
    </source>
</evidence>
<organism evidence="3 4">
    <name type="scientific">Actinomyces capricornis</name>
    <dbReference type="NCBI Taxonomy" id="2755559"/>
    <lineage>
        <taxon>Bacteria</taxon>
        <taxon>Bacillati</taxon>
        <taxon>Actinomycetota</taxon>
        <taxon>Actinomycetes</taxon>
        <taxon>Actinomycetales</taxon>
        <taxon>Actinomycetaceae</taxon>
        <taxon>Actinomyces</taxon>
    </lineage>
</organism>
<feature type="transmembrane region" description="Helical" evidence="1">
    <location>
        <begin position="78"/>
        <end position="102"/>
    </location>
</feature>
<dbReference type="Pfam" id="PF13828">
    <property type="entry name" value="DUF4190"/>
    <property type="match status" value="1"/>
</dbReference>
<evidence type="ECO:0000256" key="1">
    <source>
        <dbReference type="SAM" id="Phobius"/>
    </source>
</evidence>
<keyword evidence="1" id="KW-0472">Membrane</keyword>
<feature type="domain" description="DUF4190" evidence="2">
    <location>
        <begin position="75"/>
        <end position="131"/>
    </location>
</feature>
<gene>
    <name evidence="3" type="ORF">MANAM107_12470</name>
</gene>
<dbReference type="InterPro" id="IPR025241">
    <property type="entry name" value="DUF4190"/>
</dbReference>
<accession>A0ABN6K7U4</accession>